<protein>
    <recommendedName>
        <fullName evidence="14">Peroxiredoxin-6</fullName>
        <ecNumber evidence="12">1.11.1.27</ecNumber>
        <ecNumber evidence="13">2.3.1.23</ecNumber>
        <ecNumber evidence="2">3.1.1.4</ecNumber>
    </recommendedName>
    <alternativeName>
        <fullName evidence="17">1-Cys peroxiredoxin</fullName>
    </alternativeName>
    <alternativeName>
        <fullName evidence="16">Acidic calcium-independent phospholipase A2</fullName>
    </alternativeName>
    <alternativeName>
        <fullName evidence="15">Glutathione-dependent peroxiredoxin</fullName>
    </alternativeName>
    <alternativeName>
        <fullName evidence="19">Lysophosphatidylcholine acyltransferase 5</fullName>
    </alternativeName>
    <alternativeName>
        <fullName evidence="18">Non-selenium glutathione peroxidase</fullName>
    </alternativeName>
</protein>
<evidence type="ECO:0000256" key="10">
    <source>
        <dbReference type="ARBA" id="ARBA00024623"/>
    </source>
</evidence>
<evidence type="ECO:0000256" key="20">
    <source>
        <dbReference type="ARBA" id="ARBA00046848"/>
    </source>
</evidence>
<evidence type="ECO:0000256" key="1">
    <source>
        <dbReference type="ARBA" id="ARBA00001604"/>
    </source>
</evidence>
<dbReference type="InterPro" id="IPR036249">
    <property type="entry name" value="Thioredoxin-like_sf"/>
</dbReference>
<evidence type="ECO:0000256" key="5">
    <source>
        <dbReference type="ARBA" id="ARBA00023002"/>
    </source>
</evidence>
<name>A0A6I8N1L0_ORNAN</name>
<keyword evidence="3" id="KW-0575">Peroxidase</keyword>
<dbReference type="FunFam" id="3.30.1020.10:FF:000001">
    <property type="entry name" value="1-Cys peroxiredoxin"/>
    <property type="match status" value="1"/>
</dbReference>
<dbReference type="SUPFAM" id="SSF52833">
    <property type="entry name" value="Thioredoxin-like"/>
    <property type="match status" value="1"/>
</dbReference>
<dbReference type="PROSITE" id="PS51352">
    <property type="entry name" value="THIOREDOXIN_2"/>
    <property type="match status" value="1"/>
</dbReference>
<comment type="catalytic activity">
    <reaction evidence="8">
        <text>1-hexadecanoyl-sn-glycero-3-phosphocholine + hexadecanoyl-CoA = 1,2-dihexadecanoyl-sn-glycero-3-phosphocholine + CoA</text>
        <dbReference type="Rhea" id="RHEA:35983"/>
        <dbReference type="ChEBI" id="CHEBI:57287"/>
        <dbReference type="ChEBI" id="CHEBI:57379"/>
        <dbReference type="ChEBI" id="CHEBI:72998"/>
        <dbReference type="ChEBI" id="CHEBI:72999"/>
    </reaction>
    <physiologicalReaction direction="left-to-right" evidence="8">
        <dbReference type="Rhea" id="RHEA:35984"/>
    </physiologicalReaction>
</comment>
<evidence type="ECO:0000256" key="2">
    <source>
        <dbReference type="ARBA" id="ARBA00013278"/>
    </source>
</evidence>
<keyword evidence="4" id="KW-0049">Antioxidant</keyword>
<evidence type="ECO:0000256" key="8">
    <source>
        <dbReference type="ARBA" id="ARBA00024460"/>
    </source>
</evidence>
<organism evidence="23 24">
    <name type="scientific">Ornithorhynchus anatinus</name>
    <name type="common">Duckbill platypus</name>
    <dbReference type="NCBI Taxonomy" id="9258"/>
    <lineage>
        <taxon>Eukaryota</taxon>
        <taxon>Metazoa</taxon>
        <taxon>Chordata</taxon>
        <taxon>Craniata</taxon>
        <taxon>Vertebrata</taxon>
        <taxon>Euteleostomi</taxon>
        <taxon>Mammalia</taxon>
        <taxon>Monotremata</taxon>
        <taxon>Ornithorhynchidae</taxon>
        <taxon>Ornithorhynchus</taxon>
    </lineage>
</organism>
<dbReference type="FunFam" id="3.40.30.10:FF:000011">
    <property type="entry name" value="Peroxiredoxin PRX1"/>
    <property type="match status" value="1"/>
</dbReference>
<evidence type="ECO:0000313" key="24">
    <source>
        <dbReference type="Proteomes" id="UP000002279"/>
    </source>
</evidence>
<evidence type="ECO:0000256" key="13">
    <source>
        <dbReference type="ARBA" id="ARBA00026120"/>
    </source>
</evidence>
<dbReference type="Proteomes" id="UP000002279">
    <property type="component" value="Unplaced"/>
</dbReference>
<dbReference type="InterPro" id="IPR013766">
    <property type="entry name" value="Thioredoxin_domain"/>
</dbReference>
<dbReference type="PANTHER" id="PTHR43503">
    <property type="entry name" value="MCG48959-RELATED"/>
    <property type="match status" value="1"/>
</dbReference>
<evidence type="ECO:0000256" key="21">
    <source>
        <dbReference type="ARBA" id="ARBA00048227"/>
    </source>
</evidence>
<keyword evidence="24" id="KW-1185">Reference proteome</keyword>
<evidence type="ECO:0000259" key="22">
    <source>
        <dbReference type="PROSITE" id="PS51352"/>
    </source>
</evidence>
<evidence type="ECO:0000256" key="16">
    <source>
        <dbReference type="ARBA" id="ARBA00031084"/>
    </source>
</evidence>
<comment type="similarity">
    <text evidence="11">Belongs to the peroxiredoxin family. Prx6 subfamily.</text>
</comment>
<comment type="subunit">
    <text evidence="20">Homodimer. Interacts with GSTP1; mediates PRDX6 glutathionylation and regeneration. Interacts with APEX1. Interacts with STH. May interact with FAM168B. May interact with HTR2A.</text>
</comment>
<dbReference type="Gene3D" id="3.30.1020.10">
    <property type="entry name" value="Antioxidant, Horf6, Chain A, domain2"/>
    <property type="match status" value="1"/>
</dbReference>
<comment type="catalytic activity">
    <reaction evidence="21">
        <text>1,2-dihexadecanoyl-sn-glycero-3-phosphocholine + H2O = 1-hexadecanoyl-sn-glycero-3-phosphocholine + hexadecanoate + H(+)</text>
        <dbReference type="Rhea" id="RHEA:41223"/>
        <dbReference type="ChEBI" id="CHEBI:7896"/>
        <dbReference type="ChEBI" id="CHEBI:15377"/>
        <dbReference type="ChEBI" id="CHEBI:15378"/>
        <dbReference type="ChEBI" id="CHEBI:72998"/>
        <dbReference type="ChEBI" id="CHEBI:72999"/>
    </reaction>
    <physiologicalReaction direction="left-to-right" evidence="21">
        <dbReference type="Rhea" id="RHEA:41224"/>
    </physiologicalReaction>
</comment>
<dbReference type="Pfam" id="PF10417">
    <property type="entry name" value="1-cysPrx_C"/>
    <property type="match status" value="1"/>
</dbReference>
<dbReference type="InterPro" id="IPR019479">
    <property type="entry name" value="Peroxiredoxin_C"/>
</dbReference>
<evidence type="ECO:0000256" key="9">
    <source>
        <dbReference type="ARBA" id="ARBA00024523"/>
    </source>
</evidence>
<comment type="catalytic activity">
    <reaction evidence="1">
        <text>a 1,2-diacyl-sn-glycero-3-phosphocholine + H2O = a 1-acyl-sn-glycero-3-phosphocholine + a fatty acid + H(+)</text>
        <dbReference type="Rhea" id="RHEA:15801"/>
        <dbReference type="ChEBI" id="CHEBI:15377"/>
        <dbReference type="ChEBI" id="CHEBI:15378"/>
        <dbReference type="ChEBI" id="CHEBI:28868"/>
        <dbReference type="ChEBI" id="CHEBI:57643"/>
        <dbReference type="ChEBI" id="CHEBI:58168"/>
        <dbReference type="EC" id="3.1.1.4"/>
    </reaction>
</comment>
<reference evidence="23" key="2">
    <citation type="submission" date="2025-09" db="UniProtKB">
        <authorList>
            <consortium name="Ensembl"/>
        </authorList>
    </citation>
    <scope>IDENTIFICATION</scope>
    <source>
        <strain evidence="23">Glennie</strain>
    </source>
</reference>
<evidence type="ECO:0000256" key="17">
    <source>
        <dbReference type="ARBA" id="ARBA00031264"/>
    </source>
</evidence>
<evidence type="ECO:0000256" key="3">
    <source>
        <dbReference type="ARBA" id="ARBA00022559"/>
    </source>
</evidence>
<sequence length="243" mass="27090">MENACGNKDSFCTSEGYSDGAASKVRPRNAKKTAVQGSLHLYRFTWSQLTRWGILFSHPRDFTPVCTTELGRAAKLAPEFAKRNVKMIALSIDTVQDHLAWCKDINAYNGAEPTEKLPYPIIADAKRELAVKLGMLDPDEVDKDGLPLTARVVFVFGPDKKLKLSILYPATTGRNFDEILRVIDSLQLTACKKVATPVDWKSGDSVMVIPSLPEEEAKKLFPKGVFTKELPSAKRYLRYTPQP</sequence>
<keyword evidence="6" id="KW-0511">Multifunctional enzyme</keyword>
<reference evidence="23" key="1">
    <citation type="submission" date="2025-08" db="UniProtKB">
        <authorList>
            <consortium name="Ensembl"/>
        </authorList>
    </citation>
    <scope>IDENTIFICATION</scope>
    <source>
        <strain evidence="23">Glennie</strain>
    </source>
</reference>
<evidence type="ECO:0000256" key="18">
    <source>
        <dbReference type="ARBA" id="ARBA00032330"/>
    </source>
</evidence>
<dbReference type="Gene3D" id="3.40.30.10">
    <property type="entry name" value="Glutaredoxin"/>
    <property type="match status" value="1"/>
</dbReference>
<dbReference type="AlphaFoldDB" id="A0A6I8N1L0"/>
<keyword evidence="5" id="KW-0560">Oxidoreductase</keyword>
<proteinExistence type="inferred from homology"/>
<dbReference type="GO" id="GO:0004623">
    <property type="term" value="F:phospholipase A2 activity"/>
    <property type="evidence" value="ECO:0007669"/>
    <property type="project" value="UniProtKB-EC"/>
</dbReference>
<dbReference type="PANTHER" id="PTHR43503:SF4">
    <property type="entry name" value="PEROXIREDOXIN-6"/>
    <property type="match status" value="1"/>
</dbReference>
<dbReference type="EC" id="2.3.1.23" evidence="13"/>
<evidence type="ECO:0000313" key="23">
    <source>
        <dbReference type="Ensembl" id="ENSOANP00000034801.1"/>
    </source>
</evidence>
<keyword evidence="7" id="KW-0676">Redox-active center</keyword>
<evidence type="ECO:0000256" key="15">
    <source>
        <dbReference type="ARBA" id="ARBA00030018"/>
    </source>
</evidence>
<accession>A0A6I8N1L0</accession>
<dbReference type="GO" id="GO:0047184">
    <property type="term" value="F:1-acylglycerophosphocholine O-acyltransferase activity"/>
    <property type="evidence" value="ECO:0007669"/>
    <property type="project" value="UniProtKB-EC"/>
</dbReference>
<evidence type="ECO:0000256" key="4">
    <source>
        <dbReference type="ARBA" id="ARBA00022862"/>
    </source>
</evidence>
<evidence type="ECO:0000256" key="11">
    <source>
        <dbReference type="ARBA" id="ARBA00025719"/>
    </source>
</evidence>
<dbReference type="InterPro" id="IPR045020">
    <property type="entry name" value="PRX_1cys"/>
</dbReference>
<evidence type="ECO:0000256" key="12">
    <source>
        <dbReference type="ARBA" id="ARBA00026115"/>
    </source>
</evidence>
<comment type="catalytic activity">
    <reaction evidence="9">
        <text>a hydroperoxide + 2 glutathione = an alcohol + glutathione disulfide + H2O</text>
        <dbReference type="Rhea" id="RHEA:62632"/>
        <dbReference type="ChEBI" id="CHEBI:15377"/>
        <dbReference type="ChEBI" id="CHEBI:30879"/>
        <dbReference type="ChEBI" id="CHEBI:35924"/>
        <dbReference type="ChEBI" id="CHEBI:57925"/>
        <dbReference type="ChEBI" id="CHEBI:58297"/>
        <dbReference type="EC" id="1.11.1.27"/>
    </reaction>
</comment>
<dbReference type="GO" id="GO:0051920">
    <property type="term" value="F:peroxiredoxin activity"/>
    <property type="evidence" value="ECO:0007669"/>
    <property type="project" value="InterPro"/>
</dbReference>
<dbReference type="Pfam" id="PF00578">
    <property type="entry name" value="AhpC-TSA"/>
    <property type="match status" value="1"/>
</dbReference>
<evidence type="ECO:0000256" key="14">
    <source>
        <dbReference type="ARBA" id="ARBA00026214"/>
    </source>
</evidence>
<feature type="domain" description="Thioredoxin" evidence="22">
    <location>
        <begin position="20"/>
        <end position="188"/>
    </location>
</feature>
<comment type="catalytic activity">
    <reaction evidence="10">
        <text>a 1-acyl-sn-glycero-3-phosphocholine + an acyl-CoA = a 1,2-diacyl-sn-glycero-3-phosphocholine + CoA</text>
        <dbReference type="Rhea" id="RHEA:12937"/>
        <dbReference type="ChEBI" id="CHEBI:57287"/>
        <dbReference type="ChEBI" id="CHEBI:57643"/>
        <dbReference type="ChEBI" id="CHEBI:58168"/>
        <dbReference type="ChEBI" id="CHEBI:58342"/>
        <dbReference type="EC" id="2.3.1.23"/>
    </reaction>
</comment>
<dbReference type="CDD" id="cd03016">
    <property type="entry name" value="PRX_1cys"/>
    <property type="match status" value="1"/>
</dbReference>
<dbReference type="Bgee" id="ENSOANG00000000916">
    <property type="expression patterns" value="Expressed in adult mammalian kidney and 7 other cell types or tissues"/>
</dbReference>
<dbReference type="EC" id="1.11.1.27" evidence="12"/>
<gene>
    <name evidence="23" type="primary">PRDX6</name>
</gene>
<dbReference type="EC" id="3.1.1.4" evidence="2"/>
<dbReference type="Ensembl" id="ENSOANT00000054754.1">
    <property type="protein sequence ID" value="ENSOANP00000034801.1"/>
    <property type="gene ID" value="ENSOANG00000000916.4"/>
</dbReference>
<dbReference type="InterPro" id="IPR000866">
    <property type="entry name" value="AhpC/TSA"/>
</dbReference>
<evidence type="ECO:0000256" key="7">
    <source>
        <dbReference type="ARBA" id="ARBA00023284"/>
    </source>
</evidence>
<evidence type="ECO:0000256" key="19">
    <source>
        <dbReference type="ARBA" id="ARBA00033065"/>
    </source>
</evidence>
<dbReference type="GeneTree" id="ENSGT00550000074794"/>
<evidence type="ECO:0000256" key="6">
    <source>
        <dbReference type="ARBA" id="ARBA00023268"/>
    </source>
</evidence>